<gene>
    <name evidence="1" type="ORF">L3X38_042670</name>
</gene>
<keyword evidence="2" id="KW-1185">Reference proteome</keyword>
<dbReference type="Proteomes" id="UP001054821">
    <property type="component" value="Chromosome 8"/>
</dbReference>
<organism evidence="1 2">
    <name type="scientific">Prunus dulcis</name>
    <name type="common">Almond</name>
    <name type="synonym">Amygdalus dulcis</name>
    <dbReference type="NCBI Taxonomy" id="3755"/>
    <lineage>
        <taxon>Eukaryota</taxon>
        <taxon>Viridiplantae</taxon>
        <taxon>Streptophyta</taxon>
        <taxon>Embryophyta</taxon>
        <taxon>Tracheophyta</taxon>
        <taxon>Spermatophyta</taxon>
        <taxon>Magnoliopsida</taxon>
        <taxon>eudicotyledons</taxon>
        <taxon>Gunneridae</taxon>
        <taxon>Pentapetalae</taxon>
        <taxon>rosids</taxon>
        <taxon>fabids</taxon>
        <taxon>Rosales</taxon>
        <taxon>Rosaceae</taxon>
        <taxon>Amygdaloideae</taxon>
        <taxon>Amygdaleae</taxon>
        <taxon>Prunus</taxon>
    </lineage>
</organism>
<evidence type="ECO:0000313" key="1">
    <source>
        <dbReference type="EMBL" id="KAI5313494.1"/>
    </source>
</evidence>
<evidence type="ECO:0000313" key="2">
    <source>
        <dbReference type="Proteomes" id="UP001054821"/>
    </source>
</evidence>
<dbReference type="EMBL" id="JAJFAZ020000008">
    <property type="protein sequence ID" value="KAI5313494.1"/>
    <property type="molecule type" value="Genomic_DNA"/>
</dbReference>
<protein>
    <submittedName>
        <fullName evidence="1">Uncharacterized protein</fullName>
    </submittedName>
</protein>
<reference evidence="1 2" key="1">
    <citation type="journal article" date="2022" name="G3 (Bethesda)">
        <title>Whole-genome sequence and methylome profiling of the almond [Prunus dulcis (Mill.) D.A. Webb] cultivar 'Nonpareil'.</title>
        <authorList>
            <person name="D'Amico-Willman K.M."/>
            <person name="Ouma W.Z."/>
            <person name="Meulia T."/>
            <person name="Sideli G.M."/>
            <person name="Gradziel T.M."/>
            <person name="Fresnedo-Ramirez J."/>
        </authorList>
    </citation>
    <scope>NUCLEOTIDE SEQUENCE [LARGE SCALE GENOMIC DNA]</scope>
    <source>
        <strain evidence="1">Clone GOH B32 T37-40</strain>
    </source>
</reference>
<comment type="caution">
    <text evidence="1">The sequence shown here is derived from an EMBL/GenBank/DDBJ whole genome shotgun (WGS) entry which is preliminary data.</text>
</comment>
<proteinExistence type="predicted"/>
<accession>A0AAD4YLR7</accession>
<dbReference type="AlphaFoldDB" id="A0AAD4YLR7"/>
<name>A0AAD4YLR7_PRUDU</name>
<sequence>MGGSKQTRSKTIVMAQTTTSSGHHSVAAMRMSHAAAEAMTHPHNAAATIVAPATAPAPPLSLVIESFTSLRTALQPQGHIDGAIAPSHDHLAASTAAAPHLGHMHHHQAW</sequence>